<dbReference type="InterPro" id="IPR038404">
    <property type="entry name" value="TRAP_DctP_sf"/>
</dbReference>
<dbReference type="Gene3D" id="3.40.190.170">
    <property type="entry name" value="Bacterial extracellular solute-binding protein, family 7"/>
    <property type="match status" value="1"/>
</dbReference>
<accession>A0A2M7KA48</accession>
<protein>
    <recommendedName>
        <fullName evidence="9">TRAP transporter substrate-binding protein DctP</fullName>
    </recommendedName>
</protein>
<accession>A0A2M8CCZ2</accession>
<dbReference type="EMBL" id="PFKO01000302">
    <property type="protein sequence ID" value="PIY31757.1"/>
    <property type="molecule type" value="Genomic_DNA"/>
</dbReference>
<proteinExistence type="predicted"/>
<keyword evidence="1 2" id="KW-0732">Signal</keyword>
<dbReference type="EMBL" id="PFIP01000027">
    <property type="protein sequence ID" value="PIX35006.1"/>
    <property type="molecule type" value="Genomic_DNA"/>
</dbReference>
<gene>
    <name evidence="5" type="ORF">CO097_04085</name>
    <name evidence="4" type="ORF">COZ07_08125</name>
    <name evidence="3" type="ORF">COZ58_01745</name>
</gene>
<dbReference type="Proteomes" id="UP000228560">
    <property type="component" value="Unassembled WGS sequence"/>
</dbReference>
<dbReference type="RefSeq" id="WP_406608106.1">
    <property type="nucleotide sequence ID" value="NZ_PFKO01000302.1"/>
</dbReference>
<reference evidence="3" key="1">
    <citation type="submission" date="2017-09" db="EMBL/GenBank/DDBJ databases">
        <title>Depth-based differentiation of microbial function through sediment-hosted aquifers and enrichment of novel symbionts in the deep terrestrial subsurface.</title>
        <authorList>
            <person name="Probst A.J."/>
            <person name="Ladd B."/>
            <person name="Jarett J.K."/>
            <person name="Geller-Mcgrath D.E."/>
            <person name="Sieber C.M.K."/>
            <person name="Emerson J.B."/>
            <person name="Anantharaman K."/>
            <person name="Thomas B.C."/>
            <person name="Malmstrom R."/>
            <person name="Stieglmeier M."/>
            <person name="Klingl A."/>
            <person name="Woyke T."/>
            <person name="Ryan C.M."/>
            <person name="Banfield J.F."/>
        </authorList>
    </citation>
    <scope>NUCLEOTIDE SEQUENCE</scope>
    <source>
        <strain evidence="3">CG_4_8_14_3_um_filter_34_18</strain>
    </source>
</reference>
<dbReference type="Proteomes" id="UP000231493">
    <property type="component" value="Unassembled WGS sequence"/>
</dbReference>
<evidence type="ECO:0008006" key="9">
    <source>
        <dbReference type="Google" id="ProtNLM"/>
    </source>
</evidence>
<dbReference type="InterPro" id="IPR018389">
    <property type="entry name" value="DctP_fam"/>
</dbReference>
<evidence type="ECO:0000313" key="7">
    <source>
        <dbReference type="Proteomes" id="UP000230646"/>
    </source>
</evidence>
<dbReference type="AlphaFoldDB" id="A0A2M7KA48"/>
<evidence type="ECO:0000313" key="4">
    <source>
        <dbReference type="EMBL" id="PIY31757.1"/>
    </source>
</evidence>
<dbReference type="PANTHER" id="PTHR33376:SF15">
    <property type="entry name" value="BLL6794 PROTEIN"/>
    <property type="match status" value="1"/>
</dbReference>
<dbReference type="Pfam" id="PF03480">
    <property type="entry name" value="DctP"/>
    <property type="match status" value="1"/>
</dbReference>
<dbReference type="PIRSF" id="PIRSF006470">
    <property type="entry name" value="DctB"/>
    <property type="match status" value="1"/>
</dbReference>
<accession>A0A2M7PN89</accession>
<organism evidence="3 8">
    <name type="scientific">Candidatus Infernicultor aquiphilus</name>
    <dbReference type="NCBI Taxonomy" id="1805029"/>
    <lineage>
        <taxon>Bacteria</taxon>
        <taxon>Pseudomonadati</taxon>
        <taxon>Atribacterota</taxon>
        <taxon>Candidatus Phoenicimicrobiia</taxon>
        <taxon>Candidatus Pheonicimicrobiales</taxon>
        <taxon>Candidatus Phoenicimicrobiaceae</taxon>
        <taxon>Candidatus Infernicultor</taxon>
    </lineage>
</organism>
<reference evidence="6 7" key="2">
    <citation type="submission" date="2017-09" db="EMBL/GenBank/DDBJ databases">
        <title>Depth-based differentiation of microbial function through sediment-hosted aquifers and enrichment of novel symbionts in the deep terrestrial subsurface.</title>
        <authorList>
            <person name="Probst A.J."/>
            <person name="Ladd B."/>
            <person name="Jarett J.K."/>
            <person name="Geller-Mcgrath D.E."/>
            <person name="Sieber C.M."/>
            <person name="Emerson J.B."/>
            <person name="Anantharaman K."/>
            <person name="Thomas B.C."/>
            <person name="Malmstrom R."/>
            <person name="Stieglmeier M."/>
            <person name="Klingl A."/>
            <person name="Woyke T."/>
            <person name="Ryan C.M."/>
            <person name="Banfield J.F."/>
        </authorList>
    </citation>
    <scope>NUCLEOTIDE SEQUENCE [LARGE SCALE GENOMIC DNA]</scope>
    <source>
        <strain evidence="4">CG_4_10_14_3_um_filter_34_13</strain>
        <strain evidence="5">CG_4_9_14_3_um_filter_33_16</strain>
    </source>
</reference>
<comment type="caution">
    <text evidence="3">The sequence shown here is derived from an EMBL/GenBank/DDBJ whole genome shotgun (WGS) entry which is preliminary data.</text>
</comment>
<dbReference type="PANTHER" id="PTHR33376">
    <property type="match status" value="1"/>
</dbReference>
<feature type="signal peptide" evidence="2">
    <location>
        <begin position="1"/>
        <end position="23"/>
    </location>
</feature>
<evidence type="ECO:0000256" key="2">
    <source>
        <dbReference type="SAM" id="SignalP"/>
    </source>
</evidence>
<dbReference type="GO" id="GO:0030288">
    <property type="term" value="C:outer membrane-bounded periplasmic space"/>
    <property type="evidence" value="ECO:0007669"/>
    <property type="project" value="InterPro"/>
</dbReference>
<evidence type="ECO:0000313" key="5">
    <source>
        <dbReference type="EMBL" id="PJB56925.1"/>
    </source>
</evidence>
<dbReference type="Proteomes" id="UP000230646">
    <property type="component" value="Unassembled WGS sequence"/>
</dbReference>
<evidence type="ECO:0000256" key="1">
    <source>
        <dbReference type="ARBA" id="ARBA00022729"/>
    </source>
</evidence>
<dbReference type="EMBL" id="PFTV01000099">
    <property type="protein sequence ID" value="PJB56925.1"/>
    <property type="molecule type" value="Genomic_DNA"/>
</dbReference>
<dbReference type="GO" id="GO:0055085">
    <property type="term" value="P:transmembrane transport"/>
    <property type="evidence" value="ECO:0007669"/>
    <property type="project" value="InterPro"/>
</dbReference>
<sequence length="355" mass="39982">MKKIVILSLVVLLLMGISFSAGSAQEFKPKTEYTMTLNVGNTMGWGMGAQKWCDLINERTGGKINVKPYWGSQLLAGKQMNWFQAVAEGSIDFAVESTINSSPVVKSHNLFSLPFFINTFENLDKIEYGETGKKLFAEMEKMQVKALAWGENGFRQLTNNIRPVRTPEDTKGLRLRVCPTPIYDDIFKQLGADPIHMNWADAVTGFQQGAVDGQENPYGILLPVKIWEYHKYVTNWNYLADPLLFVVNKRVWDSFPKDIQTIIKETAEEAGMWEKAFVRRGLDGDISINLLKDKFGETPDILDQIAYVKTMGMEVAKLTEAELNAFKEATKPVLDKWITEVGTDFVAAAKLDMAK</sequence>
<evidence type="ECO:0000313" key="6">
    <source>
        <dbReference type="Proteomes" id="UP000228560"/>
    </source>
</evidence>
<evidence type="ECO:0000313" key="8">
    <source>
        <dbReference type="Proteomes" id="UP000231493"/>
    </source>
</evidence>
<dbReference type="NCBIfam" id="TIGR00787">
    <property type="entry name" value="dctP"/>
    <property type="match status" value="1"/>
</dbReference>
<name>A0A2M7KA48_9BACT</name>
<feature type="chain" id="PRO_5044383624" description="TRAP transporter substrate-binding protein DctP" evidence="2">
    <location>
        <begin position="24"/>
        <end position="355"/>
    </location>
</feature>
<dbReference type="NCBIfam" id="NF037995">
    <property type="entry name" value="TRAP_S1"/>
    <property type="match status" value="1"/>
</dbReference>
<evidence type="ECO:0000313" key="3">
    <source>
        <dbReference type="EMBL" id="PIX35006.1"/>
    </source>
</evidence>
<dbReference type="InterPro" id="IPR004682">
    <property type="entry name" value="TRAP_DctP"/>
</dbReference>